<proteinExistence type="predicted"/>
<accession>A0A1F6H0I4</accession>
<organism evidence="2 3">
    <name type="scientific">Candidatus Lambdaproteobacteria bacterium RIFOXYD2_FULL_56_26</name>
    <dbReference type="NCBI Taxonomy" id="1817773"/>
    <lineage>
        <taxon>Bacteria</taxon>
        <taxon>Pseudomonadati</taxon>
        <taxon>Pseudomonadota</taxon>
        <taxon>Candidatus Lambdaproteobacteria</taxon>
    </lineage>
</organism>
<reference evidence="2 3" key="1">
    <citation type="journal article" date="2016" name="Nat. Commun.">
        <title>Thousands of microbial genomes shed light on interconnected biogeochemical processes in an aquifer system.</title>
        <authorList>
            <person name="Anantharaman K."/>
            <person name="Brown C.T."/>
            <person name="Hug L.A."/>
            <person name="Sharon I."/>
            <person name="Castelle C.J."/>
            <person name="Probst A.J."/>
            <person name="Thomas B.C."/>
            <person name="Singh A."/>
            <person name="Wilkins M.J."/>
            <person name="Karaoz U."/>
            <person name="Brodie E.L."/>
            <person name="Williams K.H."/>
            <person name="Hubbard S.S."/>
            <person name="Banfield J.F."/>
        </authorList>
    </citation>
    <scope>NUCLEOTIDE SEQUENCE [LARGE SCALE GENOMIC DNA]</scope>
</reference>
<evidence type="ECO:0000313" key="2">
    <source>
        <dbReference type="EMBL" id="OGH03831.1"/>
    </source>
</evidence>
<gene>
    <name evidence="2" type="ORF">A2557_11865</name>
</gene>
<dbReference type="Proteomes" id="UP000177583">
    <property type="component" value="Unassembled WGS sequence"/>
</dbReference>
<evidence type="ECO:0000256" key="1">
    <source>
        <dbReference type="SAM" id="SignalP"/>
    </source>
</evidence>
<comment type="caution">
    <text evidence="2">The sequence shown here is derived from an EMBL/GenBank/DDBJ whole genome shotgun (WGS) entry which is preliminary data.</text>
</comment>
<sequence length="106" mass="11623">MPFLVFFCALVLGALPALAGWESSTKQTEPFSNRAEAVAATDQLVSEIKEGTHKLIHCRKVGGYEIKSAQIQSILLPKESGYQEAFVGNVTYGVRCSDNKGRRSFK</sequence>
<dbReference type="EMBL" id="MFNF01000011">
    <property type="protein sequence ID" value="OGH03831.1"/>
    <property type="molecule type" value="Genomic_DNA"/>
</dbReference>
<dbReference type="AlphaFoldDB" id="A0A1F6H0I4"/>
<keyword evidence="1" id="KW-0732">Signal</keyword>
<feature type="signal peptide" evidence="1">
    <location>
        <begin position="1"/>
        <end position="19"/>
    </location>
</feature>
<feature type="chain" id="PRO_5009524909" evidence="1">
    <location>
        <begin position="20"/>
        <end position="106"/>
    </location>
</feature>
<protein>
    <submittedName>
        <fullName evidence="2">Uncharacterized protein</fullName>
    </submittedName>
</protein>
<evidence type="ECO:0000313" key="3">
    <source>
        <dbReference type="Proteomes" id="UP000177583"/>
    </source>
</evidence>
<name>A0A1F6H0I4_9PROT</name>